<dbReference type="PANTHER" id="PTHR44086:SF10">
    <property type="entry name" value="THIOSULFATE SULFURTRANSFERASE_RHODANESE-LIKE DOMAIN-CONTAINING PROTEIN 3"/>
    <property type="match status" value="1"/>
</dbReference>
<dbReference type="PROSITE" id="PS50206">
    <property type="entry name" value="RHODANESE_3"/>
    <property type="match status" value="1"/>
</dbReference>
<dbReference type="InterPro" id="IPR001763">
    <property type="entry name" value="Rhodanese-like_dom"/>
</dbReference>
<dbReference type="SMART" id="SM00450">
    <property type="entry name" value="RHOD"/>
    <property type="match status" value="1"/>
</dbReference>
<evidence type="ECO:0000259" key="2">
    <source>
        <dbReference type="PROSITE" id="PS50206"/>
    </source>
</evidence>
<proteinExistence type="predicted"/>
<dbReference type="SUPFAM" id="SSF52821">
    <property type="entry name" value="Rhodanese/Cell cycle control phosphatase"/>
    <property type="match status" value="1"/>
</dbReference>
<dbReference type="PANTHER" id="PTHR44086">
    <property type="entry name" value="THIOSULFATE SULFURTRANSFERASE RDL2, MITOCHONDRIAL-RELATED"/>
    <property type="match status" value="1"/>
</dbReference>
<protein>
    <recommendedName>
        <fullName evidence="2">Rhodanese domain-containing protein</fullName>
    </recommendedName>
</protein>
<dbReference type="GO" id="GO:0004792">
    <property type="term" value="F:thiosulfate-cyanide sulfurtransferase activity"/>
    <property type="evidence" value="ECO:0007669"/>
    <property type="project" value="TreeGrafter"/>
</dbReference>
<feature type="domain" description="Rhodanese" evidence="2">
    <location>
        <begin position="68"/>
        <end position="166"/>
    </location>
</feature>
<dbReference type="Proteomes" id="UP000195981">
    <property type="component" value="Unassembled WGS sequence"/>
</dbReference>
<feature type="region of interest" description="Disordered" evidence="1">
    <location>
        <begin position="1"/>
        <end position="44"/>
    </location>
</feature>
<organism evidence="3 4">
    <name type="scientific">Brachybacterium nesterenkovii</name>
    <dbReference type="NCBI Taxonomy" id="47847"/>
    <lineage>
        <taxon>Bacteria</taxon>
        <taxon>Bacillati</taxon>
        <taxon>Actinomycetota</taxon>
        <taxon>Actinomycetes</taxon>
        <taxon>Micrococcales</taxon>
        <taxon>Dermabacteraceae</taxon>
        <taxon>Brachybacterium</taxon>
    </lineage>
</organism>
<dbReference type="InterPro" id="IPR036873">
    <property type="entry name" value="Rhodanese-like_dom_sf"/>
</dbReference>
<gene>
    <name evidence="3" type="ORF">FM110_07645</name>
</gene>
<feature type="compositionally biased region" description="Low complexity" evidence="1">
    <location>
        <begin position="14"/>
        <end position="29"/>
    </location>
</feature>
<reference evidence="3 4" key="1">
    <citation type="submission" date="2017-02" db="EMBL/GenBank/DDBJ databases">
        <authorList>
            <person name="Peterson S.W."/>
        </authorList>
    </citation>
    <scope>NUCLEOTIDE SEQUENCE [LARGE SCALE GENOMIC DNA]</scope>
    <source>
        <strain evidence="3 4">CIP104813</strain>
    </source>
</reference>
<dbReference type="CDD" id="cd00158">
    <property type="entry name" value="RHOD"/>
    <property type="match status" value="1"/>
</dbReference>
<evidence type="ECO:0000313" key="4">
    <source>
        <dbReference type="Proteomes" id="UP000195981"/>
    </source>
</evidence>
<accession>A0A1X6X127</accession>
<dbReference type="EMBL" id="FWFG01000068">
    <property type="protein sequence ID" value="SLM92184.1"/>
    <property type="molecule type" value="Genomic_DNA"/>
</dbReference>
<dbReference type="Pfam" id="PF00581">
    <property type="entry name" value="Rhodanese"/>
    <property type="match status" value="1"/>
</dbReference>
<sequence length="173" mass="18475">MNTLDDSRLSADGASTADAPAVDTDAAGTSRPPAAPPADTAPRGIDEIVAAAREGRERVDADDLPRLLDQGAWLIDLRTPWTRDFEGHVPGGVVIEPTVFLWRLDPLSGSRLSDGPGYDDLVITMCNEGYSSTLAARDLRELGFARATDVIGGFRAWAEAGLPIQAEPTRYIT</sequence>
<dbReference type="OrthoDB" id="4828183at2"/>
<evidence type="ECO:0000256" key="1">
    <source>
        <dbReference type="SAM" id="MobiDB-lite"/>
    </source>
</evidence>
<name>A0A1X6X127_9MICO</name>
<keyword evidence="4" id="KW-1185">Reference proteome</keyword>
<evidence type="ECO:0000313" key="3">
    <source>
        <dbReference type="EMBL" id="SLM92184.1"/>
    </source>
</evidence>
<dbReference type="Gene3D" id="3.40.250.10">
    <property type="entry name" value="Rhodanese-like domain"/>
    <property type="match status" value="1"/>
</dbReference>
<dbReference type="RefSeq" id="WP_087104187.1">
    <property type="nucleotide sequence ID" value="NZ_FWFG01000068.1"/>
</dbReference>
<dbReference type="AlphaFoldDB" id="A0A1X6X127"/>